<name>A0ABW5TEL4_9FLAO</name>
<sequence>NLLIISKMNNFFLLNHNAQRVFIIFILFTLIQSFGQSEREKELAEIEKQRTINESKFYYPKAYDDWWRMYQPKLTGAEGWITEDCEKTKYRNKKVVVTRTMLKHKSWGFYKGNLTLKLIDNSETVTVDFKCFKPDFSVGNWLSKEY</sequence>
<organism evidence="1 2">
    <name type="scientific">Hyunsoonleella rubra</name>
    <dbReference type="NCBI Taxonomy" id="1737062"/>
    <lineage>
        <taxon>Bacteria</taxon>
        <taxon>Pseudomonadati</taxon>
        <taxon>Bacteroidota</taxon>
        <taxon>Flavobacteriia</taxon>
        <taxon>Flavobacteriales</taxon>
        <taxon>Flavobacteriaceae</taxon>
    </lineage>
</organism>
<proteinExistence type="predicted"/>
<accession>A0ABW5TEL4</accession>
<evidence type="ECO:0000313" key="1">
    <source>
        <dbReference type="EMBL" id="MFD2727125.1"/>
    </source>
</evidence>
<dbReference type="Proteomes" id="UP001597476">
    <property type="component" value="Unassembled WGS sequence"/>
</dbReference>
<dbReference type="RefSeq" id="WP_380292679.1">
    <property type="nucleotide sequence ID" value="NZ_JBHULY010000029.1"/>
</dbReference>
<feature type="non-terminal residue" evidence="1">
    <location>
        <position position="1"/>
    </location>
</feature>
<gene>
    <name evidence="1" type="ORF">ACFSR8_12965</name>
</gene>
<evidence type="ECO:0000313" key="2">
    <source>
        <dbReference type="Proteomes" id="UP001597476"/>
    </source>
</evidence>
<keyword evidence="2" id="KW-1185">Reference proteome</keyword>
<reference evidence="2" key="1">
    <citation type="journal article" date="2019" name="Int. J. Syst. Evol. Microbiol.">
        <title>The Global Catalogue of Microorganisms (GCM) 10K type strain sequencing project: providing services to taxonomists for standard genome sequencing and annotation.</title>
        <authorList>
            <consortium name="The Broad Institute Genomics Platform"/>
            <consortium name="The Broad Institute Genome Sequencing Center for Infectious Disease"/>
            <person name="Wu L."/>
            <person name="Ma J."/>
        </authorList>
    </citation>
    <scope>NUCLEOTIDE SEQUENCE [LARGE SCALE GENOMIC DNA]</scope>
    <source>
        <strain evidence="2">KCTC 42398</strain>
    </source>
</reference>
<comment type="caution">
    <text evidence="1">The sequence shown here is derived from an EMBL/GenBank/DDBJ whole genome shotgun (WGS) entry which is preliminary data.</text>
</comment>
<protein>
    <submittedName>
        <fullName evidence="1">Uncharacterized protein</fullName>
    </submittedName>
</protein>
<dbReference type="EMBL" id="JBHULY010000029">
    <property type="protein sequence ID" value="MFD2727125.1"/>
    <property type="molecule type" value="Genomic_DNA"/>
</dbReference>